<evidence type="ECO:0000313" key="9">
    <source>
        <dbReference type="Proteomes" id="UP000018680"/>
    </source>
</evidence>
<feature type="site" description="Electron transfer via tryptophanyl radical" evidence="5">
    <location>
        <position position="377"/>
    </location>
</feature>
<sequence length="436" mass="50075">MSFDLHTVLPHIRSHLEHAGGKTSDSAEEIEIAGLITADSIHRSGSQHVSPLGIPRVSAGRQRFYSEVIHTLERQYMSAGLQLIRTHASLVEYLQKLDAAELPSLLCIPSPKGSEERDDLTRIRAETSRLAQPPEILILPPNTLIDPDELPFYIRDMPGTFSAFRRRIEKRSYDEYRFAQGSAPDLHMDGPAADRLKFFLFESDAISRYKETRNGLGPGNYSSRLSKWLAVDALHAHDVGRSIREYEQQRVANESTYWLIFELLWRDFYYYLFRSVGDLMFTPRGFKMIQSPGLQESWRSDKDIWHRFRSWVRGTTGQDFIDAIMRELYATAESSNRARQCAASYLIHDLNCPWWWGAWWFEYLLLDYHPLSNWGNWAYIAGVGADSRPVRHFNIPKQAAAYDPQGSYRKWVAEQGWNVPGDVVPRTAPDSAMAQG</sequence>
<dbReference type="Gene3D" id="1.10.579.10">
    <property type="entry name" value="DNA Cyclobutane Dipyrimidine Photolyase, subunit A, domain 3"/>
    <property type="match status" value="1"/>
</dbReference>
<dbReference type="GO" id="GO:0003677">
    <property type="term" value="F:DNA binding"/>
    <property type="evidence" value="ECO:0007669"/>
    <property type="project" value="TreeGrafter"/>
</dbReference>
<dbReference type="SUPFAM" id="SSF48173">
    <property type="entry name" value="Cryptochrome/photolyase FAD-binding domain"/>
    <property type="match status" value="1"/>
</dbReference>
<evidence type="ECO:0000256" key="4">
    <source>
        <dbReference type="PIRSR" id="PIRSR602081-1"/>
    </source>
</evidence>
<protein>
    <submittedName>
        <fullName evidence="8">Cryptochrome</fullName>
    </submittedName>
</protein>
<evidence type="ECO:0000256" key="3">
    <source>
        <dbReference type="ARBA" id="ARBA00022827"/>
    </source>
</evidence>
<dbReference type="Proteomes" id="UP000018680">
    <property type="component" value="Chromosome"/>
</dbReference>
<evidence type="ECO:0000313" key="8">
    <source>
        <dbReference type="EMBL" id="AHC15077.1"/>
    </source>
</evidence>
<dbReference type="eggNOG" id="COG0415">
    <property type="taxonomic scope" value="Bacteria"/>
</dbReference>
<dbReference type="SUPFAM" id="SSF52425">
    <property type="entry name" value="Cryptochrome/photolyase, N-terminal domain"/>
    <property type="match status" value="1"/>
</dbReference>
<dbReference type="EMBL" id="CP006939">
    <property type="protein sequence ID" value="AHC15077.1"/>
    <property type="molecule type" value="Genomic_DNA"/>
</dbReference>
<dbReference type="Pfam" id="PF03441">
    <property type="entry name" value="FAD_binding_7"/>
    <property type="match status" value="1"/>
</dbReference>
<dbReference type="InterPro" id="IPR036134">
    <property type="entry name" value="Crypto/Photolyase_FAD-like_sf"/>
</dbReference>
<gene>
    <name evidence="8" type="ORF">L21SP2_1694</name>
</gene>
<feature type="binding site" evidence="4">
    <location>
        <position position="209"/>
    </location>
    <ligand>
        <name>FAD</name>
        <dbReference type="ChEBI" id="CHEBI:57692"/>
    </ligand>
</feature>
<reference evidence="8 9" key="1">
    <citation type="journal article" date="2015" name="Stand. Genomic Sci.">
        <title>Complete genome sequence and description of Salinispira pacifica gen. nov., sp. nov., a novel spirochaete isolated form a hypersaline microbial mat.</title>
        <authorList>
            <person name="Ben Hania W."/>
            <person name="Joseph M."/>
            <person name="Schumann P."/>
            <person name="Bunk B."/>
            <person name="Fiebig A."/>
            <person name="Sproer C."/>
            <person name="Klenk H.P."/>
            <person name="Fardeau M.L."/>
            <person name="Spring S."/>
        </authorList>
    </citation>
    <scope>NUCLEOTIDE SEQUENCE [LARGE SCALE GENOMIC DNA]</scope>
    <source>
        <strain evidence="8 9">L21-RPul-D2</strain>
    </source>
</reference>
<feature type="binding site" evidence="4">
    <location>
        <begin position="262"/>
        <end position="269"/>
    </location>
    <ligand>
        <name>FAD</name>
        <dbReference type="ChEBI" id="CHEBI:57692"/>
    </ligand>
</feature>
<dbReference type="GO" id="GO:0071949">
    <property type="term" value="F:FAD binding"/>
    <property type="evidence" value="ECO:0007669"/>
    <property type="project" value="TreeGrafter"/>
</dbReference>
<accession>V5WGY4</accession>
<dbReference type="InterPro" id="IPR036155">
    <property type="entry name" value="Crypto/Photolyase_N_sf"/>
</dbReference>
<dbReference type="HOGENOM" id="CLU_010348_6_2_12"/>
<keyword evidence="2 4" id="KW-0285">Flavoprotein</keyword>
<feature type="site" description="Electron transfer via tryptophanyl radical" evidence="5">
    <location>
        <position position="298"/>
    </location>
</feature>
<proteinExistence type="inferred from homology"/>
<evidence type="ECO:0000256" key="1">
    <source>
        <dbReference type="ARBA" id="ARBA00001932"/>
    </source>
</evidence>
<feature type="binding site" evidence="4">
    <location>
        <begin position="222"/>
        <end position="226"/>
    </location>
    <ligand>
        <name>FAD</name>
        <dbReference type="ChEBI" id="CHEBI:57692"/>
    </ligand>
</feature>
<keyword evidence="3 4" id="KW-0274">FAD</keyword>
<organism evidence="8 9">
    <name type="scientific">Salinispira pacifica</name>
    <dbReference type="NCBI Taxonomy" id="1307761"/>
    <lineage>
        <taxon>Bacteria</taxon>
        <taxon>Pseudomonadati</taxon>
        <taxon>Spirochaetota</taxon>
        <taxon>Spirochaetia</taxon>
        <taxon>Spirochaetales</taxon>
        <taxon>Spirochaetaceae</taxon>
        <taxon>Salinispira</taxon>
    </lineage>
</organism>
<evidence type="ECO:0000256" key="6">
    <source>
        <dbReference type="RuleBase" id="RU004182"/>
    </source>
</evidence>
<dbReference type="GO" id="GO:0003904">
    <property type="term" value="F:deoxyribodipyrimidine photo-lyase activity"/>
    <property type="evidence" value="ECO:0007669"/>
    <property type="project" value="TreeGrafter"/>
</dbReference>
<dbReference type="KEGG" id="slr:L21SP2_1694"/>
<keyword evidence="6" id="KW-0157">Chromophore</keyword>
<dbReference type="AlphaFoldDB" id="V5WGY4"/>
<dbReference type="Gene3D" id="1.25.40.80">
    <property type="match status" value="1"/>
</dbReference>
<dbReference type="PRINTS" id="PR00147">
    <property type="entry name" value="DNAPHOTLYASE"/>
</dbReference>
<feature type="site" description="Electron transfer via tryptophanyl radical" evidence="5">
    <location>
        <position position="354"/>
    </location>
</feature>
<name>V5WGY4_9SPIO</name>
<comment type="cofactor">
    <cofactor evidence="4">
        <name>FAD</name>
        <dbReference type="ChEBI" id="CHEBI:57692"/>
    </cofactor>
    <text evidence="4">Binds 1 FAD per subunit.</text>
</comment>
<dbReference type="InterPro" id="IPR005101">
    <property type="entry name" value="Cryptochr/Photolyase_FAD-bd"/>
</dbReference>
<dbReference type="PANTHER" id="PTHR11455:SF22">
    <property type="entry name" value="CRYPTOCHROME DASH"/>
    <property type="match status" value="1"/>
</dbReference>
<dbReference type="PANTHER" id="PTHR11455">
    <property type="entry name" value="CRYPTOCHROME"/>
    <property type="match status" value="1"/>
</dbReference>
<evidence type="ECO:0000256" key="5">
    <source>
        <dbReference type="PIRSR" id="PIRSR602081-2"/>
    </source>
</evidence>
<evidence type="ECO:0000256" key="2">
    <source>
        <dbReference type="ARBA" id="ARBA00022630"/>
    </source>
</evidence>
<dbReference type="STRING" id="1307761.L21SP2_1694"/>
<feature type="domain" description="Cryptochrome/DNA photolyase FAD-binding" evidence="7">
    <location>
        <begin position="261"/>
        <end position="415"/>
    </location>
</feature>
<dbReference type="GO" id="GO:0000719">
    <property type="term" value="P:photoreactive repair"/>
    <property type="evidence" value="ECO:0007669"/>
    <property type="project" value="TreeGrafter"/>
</dbReference>
<evidence type="ECO:0000259" key="7">
    <source>
        <dbReference type="Pfam" id="PF03441"/>
    </source>
</evidence>
<keyword evidence="9" id="KW-1185">Reference proteome</keyword>
<dbReference type="InterPro" id="IPR002081">
    <property type="entry name" value="Cryptochrome/DNA_photolyase_1"/>
</dbReference>
<comment type="cofactor">
    <cofactor evidence="1">
        <name>(6R)-5,10-methylene-5,6,7,8-tetrahydrofolate</name>
        <dbReference type="ChEBI" id="CHEBI:15636"/>
    </cofactor>
</comment>
<comment type="similarity">
    <text evidence="6">Belongs to the DNA photolyase family.</text>
</comment>